<dbReference type="InterPro" id="IPR051911">
    <property type="entry name" value="SDR_oxidoreductase"/>
</dbReference>
<evidence type="ECO:0000313" key="2">
    <source>
        <dbReference type="EMBL" id="WNE95412.1"/>
    </source>
</evidence>
<accession>A0ABY9US75</accession>
<organism evidence="2 3">
    <name type="scientific">Streptomyces luomodiensis</name>
    <dbReference type="NCBI Taxonomy" id="3026192"/>
    <lineage>
        <taxon>Bacteria</taxon>
        <taxon>Bacillati</taxon>
        <taxon>Actinomycetota</taxon>
        <taxon>Actinomycetes</taxon>
        <taxon>Kitasatosporales</taxon>
        <taxon>Streptomycetaceae</taxon>
        <taxon>Streptomyces</taxon>
    </lineage>
</organism>
<protein>
    <submittedName>
        <fullName evidence="2">SDR family oxidoreductase</fullName>
    </submittedName>
</protein>
<dbReference type="PRINTS" id="PR00080">
    <property type="entry name" value="SDRFAMILY"/>
</dbReference>
<dbReference type="InterPro" id="IPR002347">
    <property type="entry name" value="SDR_fam"/>
</dbReference>
<sequence length="314" mass="33546">MPTTEKSDSLVVIVTGAGSGIGRAVAVELARAGHIVYAGMRDLDGRNSRRAEDLRELASAENVRLMALELDVLSEPGCRSAVDVVLGEYGRIDVVVNNAGMLMAGVAEGFTPDQFLRILDTNAVSWLRVNRAVLPVMRRQGSGTLAYISSTTAHLAEPFMATYIASKAAGEFLAESMGLEVAPLGIDTVIVVPGAFTEGTEHFAHSNPPADAAVVTQYAGLPDRVAQIPERLHAIDLANDGSPAQVESVGRALVEVLEKPQGKRPRRVVVDAQRKGVEELDAVRAAKQLTFFRQLGIDDLLTVAVPTTTIEEKR</sequence>
<dbReference type="InterPro" id="IPR036291">
    <property type="entry name" value="NAD(P)-bd_dom_sf"/>
</dbReference>
<keyword evidence="3" id="KW-1185">Reference proteome</keyword>
<dbReference type="PANTHER" id="PTHR43976:SF9">
    <property type="entry name" value="OXIDOREDUCTASE"/>
    <property type="match status" value="1"/>
</dbReference>
<dbReference type="SUPFAM" id="SSF51735">
    <property type="entry name" value="NAD(P)-binding Rossmann-fold domains"/>
    <property type="match status" value="1"/>
</dbReference>
<evidence type="ECO:0000256" key="1">
    <source>
        <dbReference type="RuleBase" id="RU000363"/>
    </source>
</evidence>
<dbReference type="Gene3D" id="3.40.50.720">
    <property type="entry name" value="NAD(P)-binding Rossmann-like Domain"/>
    <property type="match status" value="1"/>
</dbReference>
<gene>
    <name evidence="2" type="ORF">PS467_08650</name>
</gene>
<name>A0ABY9US75_9ACTN</name>
<dbReference type="PANTHER" id="PTHR43976">
    <property type="entry name" value="SHORT CHAIN DEHYDROGENASE"/>
    <property type="match status" value="1"/>
</dbReference>
<reference evidence="2 3" key="1">
    <citation type="submission" date="2023-02" db="EMBL/GenBank/DDBJ databases">
        <title>Streptomyces sp. SCA4-21 with antifungal activity against Fusarium oxysporum f. sp. cubense, Streptomyces sp. SCA2-17 with antifungal activity against Fusarium oxysporum f. sp. cubense.</title>
        <authorList>
            <person name="Qi D."/>
        </authorList>
    </citation>
    <scope>NUCLEOTIDE SEQUENCE [LARGE SCALE GENOMIC DNA]</scope>
    <source>
        <strain evidence="2 3">SCA4-21</strain>
    </source>
</reference>
<dbReference type="Pfam" id="PF00106">
    <property type="entry name" value="adh_short"/>
    <property type="match status" value="1"/>
</dbReference>
<comment type="similarity">
    <text evidence="1">Belongs to the short-chain dehydrogenases/reductases (SDR) family.</text>
</comment>
<dbReference type="PRINTS" id="PR00081">
    <property type="entry name" value="GDHRDH"/>
</dbReference>
<dbReference type="RefSeq" id="WP_311034758.1">
    <property type="nucleotide sequence ID" value="NZ_CP117522.1"/>
</dbReference>
<evidence type="ECO:0000313" key="3">
    <source>
        <dbReference type="Proteomes" id="UP001305606"/>
    </source>
</evidence>
<dbReference type="EMBL" id="CP117522">
    <property type="protein sequence ID" value="WNE95412.1"/>
    <property type="molecule type" value="Genomic_DNA"/>
</dbReference>
<dbReference type="Proteomes" id="UP001305606">
    <property type="component" value="Chromosome"/>
</dbReference>
<proteinExistence type="inferred from homology"/>
<dbReference type="CDD" id="cd05374">
    <property type="entry name" value="17beta-HSD-like_SDR_c"/>
    <property type="match status" value="1"/>
</dbReference>